<dbReference type="Proteomes" id="UP001651158">
    <property type="component" value="Unassembled WGS sequence"/>
</dbReference>
<keyword evidence="2" id="KW-1185">Reference proteome</keyword>
<dbReference type="EMBL" id="JAKROA010000003">
    <property type="protein sequence ID" value="KAL5109448.1"/>
    <property type="molecule type" value="Genomic_DNA"/>
</dbReference>
<evidence type="ECO:0000313" key="2">
    <source>
        <dbReference type="Proteomes" id="UP001651158"/>
    </source>
</evidence>
<gene>
    <name evidence="1" type="ORF">TcWFU_009416</name>
</gene>
<reference evidence="1 2" key="1">
    <citation type="journal article" date="2022" name="Front. Cell. Infect. Microbiol.">
        <title>The Genomes of Two Strains of Taenia crassiceps the Animal Model for the Study of Human Cysticercosis.</title>
        <authorList>
            <person name="Bobes R.J."/>
            <person name="Estrada K."/>
            <person name="Rios-Valencia D.G."/>
            <person name="Calderon-Gallegos A."/>
            <person name="de la Torre P."/>
            <person name="Carrero J.C."/>
            <person name="Sanchez-Flores A."/>
            <person name="Laclette J.P."/>
        </authorList>
    </citation>
    <scope>NUCLEOTIDE SEQUENCE [LARGE SCALE GENOMIC DNA]</scope>
    <source>
        <strain evidence="1">WFUcys</strain>
    </source>
</reference>
<protein>
    <submittedName>
        <fullName evidence="1">Uncharacterized protein</fullName>
    </submittedName>
</protein>
<name>A0ABR4QK55_9CEST</name>
<comment type="caution">
    <text evidence="1">The sequence shown here is derived from an EMBL/GenBank/DDBJ whole genome shotgun (WGS) entry which is preliminary data.</text>
</comment>
<organism evidence="1 2">
    <name type="scientific">Taenia crassiceps</name>
    <dbReference type="NCBI Taxonomy" id="6207"/>
    <lineage>
        <taxon>Eukaryota</taxon>
        <taxon>Metazoa</taxon>
        <taxon>Spiralia</taxon>
        <taxon>Lophotrochozoa</taxon>
        <taxon>Platyhelminthes</taxon>
        <taxon>Cestoda</taxon>
        <taxon>Eucestoda</taxon>
        <taxon>Cyclophyllidea</taxon>
        <taxon>Taeniidae</taxon>
        <taxon>Taenia</taxon>
    </lineage>
</organism>
<proteinExistence type="predicted"/>
<accession>A0ABR4QK55</accession>
<sequence length="69" mass="7916">MKLATLCLLESEAEDKEEDNFGCMDATLFICPTHQLWSDWSFKRLIRGLLIRGDVAFEPCLECQSAGYR</sequence>
<evidence type="ECO:0000313" key="1">
    <source>
        <dbReference type="EMBL" id="KAL5109448.1"/>
    </source>
</evidence>